<dbReference type="Pfam" id="PF12822">
    <property type="entry name" value="ECF_trnsprt"/>
    <property type="match status" value="1"/>
</dbReference>
<dbReference type="PANTHER" id="PTHR38438:SF1">
    <property type="entry name" value="RIBOFLAVIN TRANSPORTER RIBU"/>
    <property type="match status" value="1"/>
</dbReference>
<dbReference type="Proteomes" id="UP000521358">
    <property type="component" value="Unassembled WGS sequence"/>
</dbReference>
<dbReference type="RefSeq" id="WP_114288460.1">
    <property type="nucleotide sequence ID" value="NZ_CP081459.1"/>
</dbReference>
<dbReference type="PANTHER" id="PTHR38438">
    <property type="entry name" value="RIBOFLAVIN TRANSPORTER RIBU"/>
    <property type="match status" value="1"/>
</dbReference>
<evidence type="ECO:0000313" key="13">
    <source>
        <dbReference type="Proteomes" id="UP000521358"/>
    </source>
</evidence>
<dbReference type="OrthoDB" id="9809216at2"/>
<keyword evidence="12" id="KW-1185">Reference proteome</keyword>
<reference evidence="10 13" key="2">
    <citation type="submission" date="2020-03" db="EMBL/GenBank/DDBJ databases">
        <title>Bacterial samples isolated from urine from healthy bovine heifers (Gyr breed).</title>
        <authorList>
            <person name="Giannattasio-Ferraz S."/>
            <person name="Maskeri L."/>
            <person name="Penido A."/>
            <person name="Barbosa-Stancioli E.F."/>
            <person name="Putonti C."/>
        </authorList>
    </citation>
    <scope>NUCLEOTIDE SEQUENCE [LARGE SCALE GENOMIC DNA]</scope>
    <source>
        <strain evidence="10 13">UFMG-H7</strain>
    </source>
</reference>
<accession>A0A369B2X0</accession>
<evidence type="ECO:0000256" key="6">
    <source>
        <dbReference type="ARBA" id="ARBA00022989"/>
    </source>
</evidence>
<dbReference type="EMBL" id="JAAVMB010000007">
    <property type="protein sequence ID" value="NKC67829.1"/>
    <property type="molecule type" value="Genomic_DNA"/>
</dbReference>
<dbReference type="GeneID" id="63145109"/>
<keyword evidence="7 8" id="KW-0472">Membrane</keyword>
<organism evidence="10 13">
    <name type="scientific">Vagococcus fluvialis</name>
    <dbReference type="NCBI Taxonomy" id="2738"/>
    <lineage>
        <taxon>Bacteria</taxon>
        <taxon>Bacillati</taxon>
        <taxon>Bacillota</taxon>
        <taxon>Bacilli</taxon>
        <taxon>Lactobacillales</taxon>
        <taxon>Enterococcaceae</taxon>
        <taxon>Vagococcus</taxon>
    </lineage>
</organism>
<sequence>MRNTKTQKMVTISLLASFSYLLLFLEIPVLPGFDWLKLDFSDIPVLIGSFVLGPVPAIIIAFIRSLLNFLIKGGGNILSLIGNTTGFLASVIFMFPIYKMVKKENTNKNLFIGMFISSISLIVFMSIANYFVITPMYIKVLGMDFGISIEQMVLYGIIPFNVIKSIAVSVVFFATYKKLVPSIEKRMSII</sequence>
<protein>
    <recommendedName>
        <fullName evidence="8">Riboflavin transporter</fullName>
    </recommendedName>
</protein>
<feature type="transmembrane region" description="Helical" evidence="9">
    <location>
        <begin position="45"/>
        <end position="71"/>
    </location>
</feature>
<keyword evidence="3 8" id="KW-0813">Transport</keyword>
<evidence type="ECO:0000256" key="8">
    <source>
        <dbReference type="PIRNR" id="PIRNR037778"/>
    </source>
</evidence>
<keyword evidence="6 9" id="KW-1133">Transmembrane helix</keyword>
<dbReference type="InterPro" id="IPR024529">
    <property type="entry name" value="ECF_trnsprt_substrate-spec"/>
</dbReference>
<dbReference type="EMBL" id="NGJX01000002">
    <property type="protein sequence ID" value="RSU04333.1"/>
    <property type="molecule type" value="Genomic_DNA"/>
</dbReference>
<evidence type="ECO:0000256" key="9">
    <source>
        <dbReference type="SAM" id="Phobius"/>
    </source>
</evidence>
<reference evidence="11 12" key="1">
    <citation type="submission" date="2017-05" db="EMBL/GenBank/DDBJ databases">
        <title>Vagococcus spp. assemblies.</title>
        <authorList>
            <person name="Gulvik C.A."/>
        </authorList>
    </citation>
    <scope>NUCLEOTIDE SEQUENCE [LARGE SCALE GENOMIC DNA]</scope>
    <source>
        <strain evidence="11 12">NCFB 2497</strain>
    </source>
</reference>
<proteinExistence type="inferred from homology"/>
<evidence type="ECO:0000256" key="5">
    <source>
        <dbReference type="ARBA" id="ARBA00022692"/>
    </source>
</evidence>
<evidence type="ECO:0000313" key="11">
    <source>
        <dbReference type="EMBL" id="RSU04333.1"/>
    </source>
</evidence>
<dbReference type="Proteomes" id="UP000288197">
    <property type="component" value="Unassembled WGS sequence"/>
</dbReference>
<evidence type="ECO:0000256" key="3">
    <source>
        <dbReference type="ARBA" id="ARBA00022448"/>
    </source>
</evidence>
<comment type="caution">
    <text evidence="10">The sequence shown here is derived from an EMBL/GenBank/DDBJ whole genome shotgun (WGS) entry which is preliminary data.</text>
</comment>
<dbReference type="GO" id="GO:0005886">
    <property type="term" value="C:plasma membrane"/>
    <property type="evidence" value="ECO:0007669"/>
    <property type="project" value="UniProtKB-SubCell"/>
</dbReference>
<evidence type="ECO:0000256" key="4">
    <source>
        <dbReference type="ARBA" id="ARBA00022475"/>
    </source>
</evidence>
<evidence type="ECO:0000256" key="1">
    <source>
        <dbReference type="ARBA" id="ARBA00004651"/>
    </source>
</evidence>
<evidence type="ECO:0000256" key="2">
    <source>
        <dbReference type="ARBA" id="ARBA00005540"/>
    </source>
</evidence>
<feature type="transmembrane region" description="Helical" evidence="9">
    <location>
        <begin position="153"/>
        <end position="176"/>
    </location>
</feature>
<dbReference type="PIRSF" id="PIRSF037778">
    <property type="entry name" value="UCP037778_transp_RibU"/>
    <property type="match status" value="1"/>
</dbReference>
<evidence type="ECO:0000313" key="12">
    <source>
        <dbReference type="Proteomes" id="UP000288197"/>
    </source>
</evidence>
<evidence type="ECO:0000256" key="7">
    <source>
        <dbReference type="ARBA" id="ARBA00023136"/>
    </source>
</evidence>
<evidence type="ECO:0000313" key="10">
    <source>
        <dbReference type="EMBL" id="NKC67829.1"/>
    </source>
</evidence>
<keyword evidence="4 8" id="KW-1003">Cell membrane</keyword>
<keyword evidence="5 9" id="KW-0812">Transmembrane</keyword>
<comment type="subcellular location">
    <subcellularLocation>
        <location evidence="1">Cell membrane</location>
        <topology evidence="1">Multi-pass membrane protein</topology>
    </subcellularLocation>
</comment>
<feature type="transmembrane region" description="Helical" evidence="9">
    <location>
        <begin position="12"/>
        <end position="33"/>
    </location>
</feature>
<feature type="transmembrane region" description="Helical" evidence="9">
    <location>
        <begin position="110"/>
        <end position="133"/>
    </location>
</feature>
<dbReference type="Gene3D" id="1.10.1760.20">
    <property type="match status" value="1"/>
</dbReference>
<comment type="function">
    <text evidence="8">Probably a riboflavin-binding protein that interacts with the energy-coupling factor (ECF) ABC-transporter complex.</text>
</comment>
<dbReference type="AlphaFoldDB" id="A0A369B2X0"/>
<comment type="similarity">
    <text evidence="2 8">Belongs to the prokaryotic riboflavin transporter (P-RFT) (TC 2.A.87) family.</text>
</comment>
<dbReference type="InterPro" id="IPR025720">
    <property type="entry name" value="RibU"/>
</dbReference>
<feature type="transmembrane region" description="Helical" evidence="9">
    <location>
        <begin position="77"/>
        <end position="98"/>
    </location>
</feature>
<gene>
    <name evidence="11" type="ORF">CBF32_02860</name>
    <name evidence="10" type="ORF">HED35_07005</name>
</gene>
<name>A0A369B2X0_9ENTE</name>
<dbReference type="GO" id="GO:0032217">
    <property type="term" value="F:riboflavin transmembrane transporter activity"/>
    <property type="evidence" value="ECO:0007669"/>
    <property type="project" value="UniProtKB-UniRule"/>
</dbReference>